<dbReference type="PRINTS" id="PR00260">
    <property type="entry name" value="CHEMTRNSDUCR"/>
</dbReference>
<organism evidence="9 10">
    <name type="scientific">Cellulomonas rhizosphaerae</name>
    <dbReference type="NCBI Taxonomy" id="2293719"/>
    <lineage>
        <taxon>Bacteria</taxon>
        <taxon>Bacillati</taxon>
        <taxon>Actinomycetota</taxon>
        <taxon>Actinomycetes</taxon>
        <taxon>Micrococcales</taxon>
        <taxon>Cellulomonadaceae</taxon>
        <taxon>Cellulomonas</taxon>
    </lineage>
</organism>
<dbReference type="Proteomes" id="UP000283374">
    <property type="component" value="Unassembled WGS sequence"/>
</dbReference>
<dbReference type="GO" id="GO:0006935">
    <property type="term" value="P:chemotaxis"/>
    <property type="evidence" value="ECO:0007669"/>
    <property type="project" value="InterPro"/>
</dbReference>
<dbReference type="SMART" id="SM00304">
    <property type="entry name" value="HAMP"/>
    <property type="match status" value="1"/>
</dbReference>
<dbReference type="PROSITE" id="PS50111">
    <property type="entry name" value="CHEMOTAXIS_TRANSDUC_2"/>
    <property type="match status" value="1"/>
</dbReference>
<evidence type="ECO:0000256" key="6">
    <source>
        <dbReference type="SAM" id="Phobius"/>
    </source>
</evidence>
<evidence type="ECO:0000259" key="7">
    <source>
        <dbReference type="PROSITE" id="PS50111"/>
    </source>
</evidence>
<dbReference type="SMART" id="SM00283">
    <property type="entry name" value="MA"/>
    <property type="match status" value="1"/>
</dbReference>
<gene>
    <name evidence="9" type="ORF">D1825_09310</name>
</gene>
<dbReference type="AlphaFoldDB" id="A0A413RLT1"/>
<keyword evidence="1 6" id="KW-0812">Transmembrane</keyword>
<feature type="domain" description="HAMP" evidence="8">
    <location>
        <begin position="240"/>
        <end position="292"/>
    </location>
</feature>
<sequence length="555" mass="56964">MGLADGRCRPSASPQEPSMSALRRLRLGARLLVLCTVAILALVAVGSVGLWSTQHQRDLLDEYQALRAASDAAQEQRYLDNDLSGWQGWVFMDVLKIGPDAATQPDSENMAGMLESLGQLKSTLAEFDTRALTPAELTSVEDLRTDAAAYEEQTDQMIELVGSDSPTALDDAYALLQGPLSDTWATMLDHTQALADSLSARSDQAAADMRAASDTARRLIVTVGLVGLLLVGLAGVGITRSVTRPLASCVAALRRVAGGDLTVRVDDDSRDEVGDLSRALDATTLALRATLQEVVASAHGVESASADLSATSEEMRGGVQTTADHATSSAAAATQVAANVGAVAAANEQMGQSSREIAASATAAAQVVARAVEIAGGVSGAVGSLARSSAKISEVVDLIAQIAAQTKLLALNAQIEAARAGEAGKGFAVVAEEVKSLAEEAERAAADIYRSIAAVQADANATEAGIGEVSTVIAQANDYQATIAAAVEQQSATTAEMGRSLTDAASGADSIARSVSTVAHTAGETRTNADKTAQAAVDLRGTAERLTAAVATFSM</sequence>
<evidence type="ECO:0000256" key="5">
    <source>
        <dbReference type="PROSITE-ProRule" id="PRU00284"/>
    </source>
</evidence>
<dbReference type="Gene3D" id="1.10.287.950">
    <property type="entry name" value="Methyl-accepting chemotaxis protein"/>
    <property type="match status" value="1"/>
</dbReference>
<dbReference type="PROSITE" id="PS50885">
    <property type="entry name" value="HAMP"/>
    <property type="match status" value="1"/>
</dbReference>
<accession>A0A413RLT1</accession>
<dbReference type="EMBL" id="QWKP01000190">
    <property type="protein sequence ID" value="RHA40977.1"/>
    <property type="molecule type" value="Genomic_DNA"/>
</dbReference>
<proteinExistence type="inferred from homology"/>
<evidence type="ECO:0000313" key="9">
    <source>
        <dbReference type="EMBL" id="RHA40977.1"/>
    </source>
</evidence>
<evidence type="ECO:0000256" key="2">
    <source>
        <dbReference type="ARBA" id="ARBA00022989"/>
    </source>
</evidence>
<dbReference type="GO" id="GO:0007165">
    <property type="term" value="P:signal transduction"/>
    <property type="evidence" value="ECO:0007669"/>
    <property type="project" value="UniProtKB-KW"/>
</dbReference>
<evidence type="ECO:0000313" key="10">
    <source>
        <dbReference type="Proteomes" id="UP000283374"/>
    </source>
</evidence>
<protein>
    <submittedName>
        <fullName evidence="9">Methyl-accepting chemotaxis protein</fullName>
    </submittedName>
</protein>
<dbReference type="PANTHER" id="PTHR32089:SF112">
    <property type="entry name" value="LYSOZYME-LIKE PROTEIN-RELATED"/>
    <property type="match status" value="1"/>
</dbReference>
<dbReference type="InterPro" id="IPR003660">
    <property type="entry name" value="HAMP_dom"/>
</dbReference>
<dbReference type="Pfam" id="PF00015">
    <property type="entry name" value="MCPsignal"/>
    <property type="match status" value="1"/>
</dbReference>
<feature type="transmembrane region" description="Helical" evidence="6">
    <location>
        <begin position="27"/>
        <end position="51"/>
    </location>
</feature>
<dbReference type="SUPFAM" id="SSF58104">
    <property type="entry name" value="Methyl-accepting chemotaxis protein (MCP) signaling domain"/>
    <property type="match status" value="1"/>
</dbReference>
<feature type="domain" description="Methyl-accepting transducer" evidence="7">
    <location>
        <begin position="297"/>
        <end position="533"/>
    </location>
</feature>
<feature type="transmembrane region" description="Helical" evidence="6">
    <location>
        <begin position="219"/>
        <end position="238"/>
    </location>
</feature>
<evidence type="ECO:0000256" key="4">
    <source>
        <dbReference type="ARBA" id="ARBA00029447"/>
    </source>
</evidence>
<dbReference type="GO" id="GO:0004888">
    <property type="term" value="F:transmembrane signaling receptor activity"/>
    <property type="evidence" value="ECO:0007669"/>
    <property type="project" value="InterPro"/>
</dbReference>
<dbReference type="InterPro" id="IPR004090">
    <property type="entry name" value="Chemotax_Me-accpt_rcpt"/>
</dbReference>
<dbReference type="InterPro" id="IPR004089">
    <property type="entry name" value="MCPsignal_dom"/>
</dbReference>
<comment type="caution">
    <text evidence="9">The sequence shown here is derived from an EMBL/GenBank/DDBJ whole genome shotgun (WGS) entry which is preliminary data.</text>
</comment>
<keyword evidence="2 6" id="KW-1133">Transmembrane helix</keyword>
<evidence type="ECO:0000259" key="8">
    <source>
        <dbReference type="PROSITE" id="PS50885"/>
    </source>
</evidence>
<dbReference type="PANTHER" id="PTHR32089">
    <property type="entry name" value="METHYL-ACCEPTING CHEMOTAXIS PROTEIN MCPB"/>
    <property type="match status" value="1"/>
</dbReference>
<keyword evidence="3 5" id="KW-0807">Transducer</keyword>
<keyword evidence="10" id="KW-1185">Reference proteome</keyword>
<dbReference type="GO" id="GO:0016020">
    <property type="term" value="C:membrane"/>
    <property type="evidence" value="ECO:0007669"/>
    <property type="project" value="InterPro"/>
</dbReference>
<dbReference type="CDD" id="cd06225">
    <property type="entry name" value="HAMP"/>
    <property type="match status" value="1"/>
</dbReference>
<reference evidence="9 10" key="1">
    <citation type="submission" date="2018-08" db="EMBL/GenBank/DDBJ databases">
        <title>Cellulomonas rhizosphaerae sp. nov., a novel actinomycete isolated from soil.</title>
        <authorList>
            <person name="Tian Y."/>
        </authorList>
    </citation>
    <scope>NUCLEOTIDE SEQUENCE [LARGE SCALE GENOMIC DNA]</scope>
    <source>
        <strain evidence="9 10">NEAU-TCZ24</strain>
    </source>
</reference>
<name>A0A413RLT1_9CELL</name>
<dbReference type="Pfam" id="PF00672">
    <property type="entry name" value="HAMP"/>
    <property type="match status" value="1"/>
</dbReference>
<evidence type="ECO:0000256" key="1">
    <source>
        <dbReference type="ARBA" id="ARBA00022692"/>
    </source>
</evidence>
<comment type="similarity">
    <text evidence="4">Belongs to the methyl-accepting chemotaxis (MCP) protein family.</text>
</comment>
<keyword evidence="6" id="KW-0472">Membrane</keyword>
<evidence type="ECO:0000256" key="3">
    <source>
        <dbReference type="ARBA" id="ARBA00023224"/>
    </source>
</evidence>